<evidence type="ECO:0000256" key="1">
    <source>
        <dbReference type="SAM" id="Phobius"/>
    </source>
</evidence>
<dbReference type="OrthoDB" id="8227548at2"/>
<dbReference type="RefSeq" id="WP_085360874.1">
    <property type="nucleotide sequence ID" value="NZ_NAFD01000190.1"/>
</dbReference>
<reference evidence="2 3" key="1">
    <citation type="submission" date="2017-03" db="EMBL/GenBank/DDBJ databases">
        <title>Whole genome sequences of fourteen strains of Bradyrhizobium canariense and one strain of Bradyrhizobium japonicum isolated from Lupinus (Papilionoideae: Genisteae) species in Algeria.</title>
        <authorList>
            <person name="Crovadore J."/>
            <person name="Chekireb D."/>
            <person name="Brachmann A."/>
            <person name="Chablais R."/>
            <person name="Cochard B."/>
            <person name="Lefort F."/>
        </authorList>
    </citation>
    <scope>NUCLEOTIDE SEQUENCE [LARGE SCALE GENOMIC DNA]</scope>
    <source>
        <strain evidence="2 3">UBMA195</strain>
    </source>
</reference>
<feature type="transmembrane region" description="Helical" evidence="1">
    <location>
        <begin position="272"/>
        <end position="295"/>
    </location>
</feature>
<feature type="transmembrane region" description="Helical" evidence="1">
    <location>
        <begin position="126"/>
        <end position="144"/>
    </location>
</feature>
<comment type="caution">
    <text evidence="2">The sequence shown here is derived from an EMBL/GenBank/DDBJ whole genome shotgun (WGS) entry which is preliminary data.</text>
</comment>
<keyword evidence="1" id="KW-0472">Membrane</keyword>
<accession>A0A1X3GDT2</accession>
<dbReference type="EMBL" id="NAFI01000183">
    <property type="protein sequence ID" value="OSJ05138.1"/>
    <property type="molecule type" value="Genomic_DNA"/>
</dbReference>
<feature type="transmembrane region" description="Helical" evidence="1">
    <location>
        <begin position="91"/>
        <end position="114"/>
    </location>
</feature>
<keyword evidence="1" id="KW-1133">Transmembrane helix</keyword>
<dbReference type="AlphaFoldDB" id="A0A1X3GDT2"/>
<gene>
    <name evidence="2" type="ORF">BSZ18_26870</name>
</gene>
<sequence length="304" mass="31789">MENVFIESPAHRAQLFSALDRVTNLATESHQDAATALPEVAAPSIAPDAVVPLTEPASALSNAFAFVAALALAGVAAFFSIMGMVEVFPGAPTAVMVLAGSMEVSKLIIAGWLAANWSVARWELRMVLVALLTGLALINAAGVFGKLVEAHVAAAAFARTGVSERMEVVDARLTSQSATLADFDRRISQIDAAVDESTRRGQVGRAMALADQQRKTRDSLVASRQAAAATLIETKAQRAALAAERDRVEATAGPVQYLATAAGTNSETVVRWLILLMVLCCDPAAIALTIAVAGARSRNVVGQR</sequence>
<feature type="transmembrane region" description="Helical" evidence="1">
    <location>
        <begin position="63"/>
        <end position="85"/>
    </location>
</feature>
<dbReference type="Proteomes" id="UP000193553">
    <property type="component" value="Unassembled WGS sequence"/>
</dbReference>
<evidence type="ECO:0000313" key="3">
    <source>
        <dbReference type="Proteomes" id="UP000193553"/>
    </source>
</evidence>
<proteinExistence type="predicted"/>
<keyword evidence="1" id="KW-0812">Transmembrane</keyword>
<organism evidence="2 3">
    <name type="scientific">Bradyrhizobium canariense</name>
    <dbReference type="NCBI Taxonomy" id="255045"/>
    <lineage>
        <taxon>Bacteria</taxon>
        <taxon>Pseudomonadati</taxon>
        <taxon>Pseudomonadota</taxon>
        <taxon>Alphaproteobacteria</taxon>
        <taxon>Hyphomicrobiales</taxon>
        <taxon>Nitrobacteraceae</taxon>
        <taxon>Bradyrhizobium</taxon>
    </lineage>
</organism>
<evidence type="ECO:0000313" key="2">
    <source>
        <dbReference type="EMBL" id="OSJ05138.1"/>
    </source>
</evidence>
<name>A0A1X3GDT2_9BRAD</name>
<protein>
    <submittedName>
        <fullName evidence="2">Uncharacterized protein</fullName>
    </submittedName>
</protein>